<dbReference type="EMBL" id="JASCZI010211888">
    <property type="protein sequence ID" value="MED6197363.1"/>
    <property type="molecule type" value="Genomic_DNA"/>
</dbReference>
<evidence type="ECO:0000313" key="3">
    <source>
        <dbReference type="Proteomes" id="UP001341840"/>
    </source>
</evidence>
<proteinExistence type="predicted"/>
<evidence type="ECO:0000313" key="2">
    <source>
        <dbReference type="EMBL" id="MED6197363.1"/>
    </source>
</evidence>
<feature type="compositionally biased region" description="Basic and acidic residues" evidence="1">
    <location>
        <begin position="1"/>
        <end position="11"/>
    </location>
</feature>
<dbReference type="Proteomes" id="UP001341840">
    <property type="component" value="Unassembled WGS sequence"/>
</dbReference>
<accession>A0ABU6XKS9</accession>
<feature type="compositionally biased region" description="Basic and acidic residues" evidence="1">
    <location>
        <begin position="17"/>
        <end position="29"/>
    </location>
</feature>
<protein>
    <submittedName>
        <fullName evidence="2">Uncharacterized protein</fullName>
    </submittedName>
</protein>
<keyword evidence="3" id="KW-1185">Reference proteome</keyword>
<sequence length="75" mass="8245">MQAKLSDESIHESLNVEQDRYPSKAKAGEFPEGAQTPKCGKVISVPKTYNLMSKCNTNSWGPAIETHHSLLPNGF</sequence>
<name>A0ABU6XKS9_9FABA</name>
<feature type="region of interest" description="Disordered" evidence="1">
    <location>
        <begin position="1"/>
        <end position="37"/>
    </location>
</feature>
<reference evidence="2 3" key="1">
    <citation type="journal article" date="2023" name="Plants (Basel)">
        <title>Bridging the Gap: Combining Genomics and Transcriptomics Approaches to Understand Stylosanthes scabra, an Orphan Legume from the Brazilian Caatinga.</title>
        <authorList>
            <person name="Ferreira-Neto J.R.C."/>
            <person name="da Silva M.D."/>
            <person name="Binneck E."/>
            <person name="de Melo N.F."/>
            <person name="da Silva R.H."/>
            <person name="de Melo A.L.T.M."/>
            <person name="Pandolfi V."/>
            <person name="Bustamante F.O."/>
            <person name="Brasileiro-Vidal A.C."/>
            <person name="Benko-Iseppon A.M."/>
        </authorList>
    </citation>
    <scope>NUCLEOTIDE SEQUENCE [LARGE SCALE GENOMIC DNA]</scope>
    <source>
        <tissue evidence="2">Leaves</tissue>
    </source>
</reference>
<gene>
    <name evidence="2" type="ORF">PIB30_055829</name>
</gene>
<organism evidence="2 3">
    <name type="scientific">Stylosanthes scabra</name>
    <dbReference type="NCBI Taxonomy" id="79078"/>
    <lineage>
        <taxon>Eukaryota</taxon>
        <taxon>Viridiplantae</taxon>
        <taxon>Streptophyta</taxon>
        <taxon>Embryophyta</taxon>
        <taxon>Tracheophyta</taxon>
        <taxon>Spermatophyta</taxon>
        <taxon>Magnoliopsida</taxon>
        <taxon>eudicotyledons</taxon>
        <taxon>Gunneridae</taxon>
        <taxon>Pentapetalae</taxon>
        <taxon>rosids</taxon>
        <taxon>fabids</taxon>
        <taxon>Fabales</taxon>
        <taxon>Fabaceae</taxon>
        <taxon>Papilionoideae</taxon>
        <taxon>50 kb inversion clade</taxon>
        <taxon>dalbergioids sensu lato</taxon>
        <taxon>Dalbergieae</taxon>
        <taxon>Pterocarpus clade</taxon>
        <taxon>Stylosanthes</taxon>
    </lineage>
</organism>
<evidence type="ECO:0000256" key="1">
    <source>
        <dbReference type="SAM" id="MobiDB-lite"/>
    </source>
</evidence>
<comment type="caution">
    <text evidence="2">The sequence shown here is derived from an EMBL/GenBank/DDBJ whole genome shotgun (WGS) entry which is preliminary data.</text>
</comment>